<protein>
    <submittedName>
        <fullName evidence="1">12229_t:CDS:1</fullName>
    </submittedName>
</protein>
<dbReference type="Proteomes" id="UP000789525">
    <property type="component" value="Unassembled WGS sequence"/>
</dbReference>
<evidence type="ECO:0000313" key="1">
    <source>
        <dbReference type="EMBL" id="CAG8692557.1"/>
    </source>
</evidence>
<evidence type="ECO:0000313" key="2">
    <source>
        <dbReference type="Proteomes" id="UP000789525"/>
    </source>
</evidence>
<gene>
    <name evidence="1" type="ORF">ACOLOM_LOCUS9888</name>
</gene>
<organism evidence="1 2">
    <name type="scientific">Acaulospora colombiana</name>
    <dbReference type="NCBI Taxonomy" id="27376"/>
    <lineage>
        <taxon>Eukaryota</taxon>
        <taxon>Fungi</taxon>
        <taxon>Fungi incertae sedis</taxon>
        <taxon>Mucoromycota</taxon>
        <taxon>Glomeromycotina</taxon>
        <taxon>Glomeromycetes</taxon>
        <taxon>Diversisporales</taxon>
        <taxon>Acaulosporaceae</taxon>
        <taxon>Acaulospora</taxon>
    </lineage>
</organism>
<sequence>MRDGDIPFSSKKGSETKNCIIDCPQMRHRNEPPGMPPLMETHNTNYSRHKGNEGLVLSFIEQKNSSTKPPFSIVLKCGTESNQLGELSRSFRPPHSKLP</sequence>
<proteinExistence type="predicted"/>
<accession>A0ACA9P6T8</accession>
<keyword evidence="2" id="KW-1185">Reference proteome</keyword>
<reference evidence="1" key="1">
    <citation type="submission" date="2021-06" db="EMBL/GenBank/DDBJ databases">
        <authorList>
            <person name="Kallberg Y."/>
            <person name="Tangrot J."/>
            <person name="Rosling A."/>
        </authorList>
    </citation>
    <scope>NUCLEOTIDE SEQUENCE</scope>
    <source>
        <strain evidence="1">CL356</strain>
    </source>
</reference>
<comment type="caution">
    <text evidence="1">The sequence shown here is derived from an EMBL/GenBank/DDBJ whole genome shotgun (WGS) entry which is preliminary data.</text>
</comment>
<name>A0ACA9P6T8_9GLOM</name>
<dbReference type="EMBL" id="CAJVPT010029947">
    <property type="protein sequence ID" value="CAG8692557.1"/>
    <property type="molecule type" value="Genomic_DNA"/>
</dbReference>